<evidence type="ECO:0000313" key="3">
    <source>
        <dbReference type="Proteomes" id="UP000001623"/>
    </source>
</evidence>
<organism evidence="2 3">
    <name type="scientific">Mesorhizobium opportunistum (strain LMG 24607 / HAMBI 3007 / WSM2075)</name>
    <dbReference type="NCBI Taxonomy" id="536019"/>
    <lineage>
        <taxon>Bacteria</taxon>
        <taxon>Pseudomonadati</taxon>
        <taxon>Pseudomonadota</taxon>
        <taxon>Alphaproteobacteria</taxon>
        <taxon>Hyphomicrobiales</taxon>
        <taxon>Phyllobacteriaceae</taxon>
        <taxon>Mesorhizobium</taxon>
    </lineage>
</organism>
<reference evidence="2 3" key="1">
    <citation type="submission" date="2010-10" db="EMBL/GenBank/DDBJ databases">
        <title>Complete sequence of Mesorhizobium opportunistum WSM2075.</title>
        <authorList>
            <consortium name="US DOE Joint Genome Institute"/>
            <person name="Lucas S."/>
            <person name="Copeland A."/>
            <person name="Lapidus A."/>
            <person name="Cheng J.-F."/>
            <person name="Bruce D."/>
            <person name="Goodwin L."/>
            <person name="Pitluck S."/>
            <person name="Chertkov O."/>
            <person name="Misra M."/>
            <person name="Detter J.C."/>
            <person name="Han C."/>
            <person name="Tapia R."/>
            <person name="Land M."/>
            <person name="Hauser L."/>
            <person name="Kyrpides N."/>
            <person name="Ovchinnikova G."/>
            <person name="Mavrommatis K.M."/>
            <person name="Tiwari R.P."/>
            <person name="Howieson J.G."/>
            <person name="O'Hara G.W."/>
            <person name="Nandasena K.G."/>
            <person name="Woyke T."/>
        </authorList>
    </citation>
    <scope>NUCLEOTIDE SEQUENCE [LARGE SCALE GENOMIC DNA]</scope>
    <source>
        <strain evidence="3">LMG 24607 / HAMBI 3007 / WSM2075</strain>
    </source>
</reference>
<feature type="transmembrane region" description="Helical" evidence="1">
    <location>
        <begin position="111"/>
        <end position="131"/>
    </location>
</feature>
<keyword evidence="1" id="KW-0812">Transmembrane</keyword>
<dbReference type="EMBL" id="CP002279">
    <property type="protein sequence ID" value="AEH89276.1"/>
    <property type="molecule type" value="Genomic_DNA"/>
</dbReference>
<feature type="transmembrane region" description="Helical" evidence="1">
    <location>
        <begin position="86"/>
        <end position="105"/>
    </location>
</feature>
<keyword evidence="1" id="KW-1133">Transmembrane helix</keyword>
<gene>
    <name evidence="2" type="ordered locus">Mesop_4856</name>
</gene>
<feature type="transmembrane region" description="Helical" evidence="1">
    <location>
        <begin position="54"/>
        <end position="74"/>
    </location>
</feature>
<proteinExistence type="predicted"/>
<evidence type="ECO:0000256" key="1">
    <source>
        <dbReference type="SAM" id="Phobius"/>
    </source>
</evidence>
<dbReference type="KEGG" id="mop:Mesop_4856"/>
<feature type="transmembrane region" description="Helical" evidence="1">
    <location>
        <begin position="12"/>
        <end position="34"/>
    </location>
</feature>
<dbReference type="HOGENOM" id="CLU_1823077_0_0_5"/>
<dbReference type="Proteomes" id="UP000001623">
    <property type="component" value="Chromosome"/>
</dbReference>
<protein>
    <submittedName>
        <fullName evidence="2">Uncharacterized protein</fullName>
    </submittedName>
</protein>
<sequence length="141" mass="15970">MAESRRLPPVPLYVIYALLVLALTYLAYALYFNFFRDPEVHGDFDISILRDYKAPLIASVGTFLGVISKSIYEYITEKPTDLKKGIISASLIAPIVVMYTYNSIISITDSFVAFLISYQNGFFFRIILASVESKYSKKPQV</sequence>
<keyword evidence="1" id="KW-0472">Membrane</keyword>
<name>F7YHH6_MESOW</name>
<dbReference type="RefSeq" id="WP_013895926.1">
    <property type="nucleotide sequence ID" value="NC_015675.1"/>
</dbReference>
<dbReference type="AlphaFoldDB" id="F7YHH6"/>
<evidence type="ECO:0000313" key="2">
    <source>
        <dbReference type="EMBL" id="AEH89276.1"/>
    </source>
</evidence>
<accession>F7YHH6</accession>